<accession>A0A1V9XWC1</accession>
<keyword evidence="2" id="KW-0808">Transferase</keyword>
<dbReference type="PANTHER" id="PTHR21392">
    <property type="entry name" value="TRNA-URIDINE AMINOCARBOXYPROPYLTRANSFERASE 2"/>
    <property type="match status" value="1"/>
</dbReference>
<dbReference type="InParanoid" id="A0A1V9XWC1"/>
<dbReference type="EC" id="2.5.1.25" evidence="1"/>
<organism evidence="8 9">
    <name type="scientific">Tropilaelaps mercedesae</name>
    <dbReference type="NCBI Taxonomy" id="418985"/>
    <lineage>
        <taxon>Eukaryota</taxon>
        <taxon>Metazoa</taxon>
        <taxon>Ecdysozoa</taxon>
        <taxon>Arthropoda</taxon>
        <taxon>Chelicerata</taxon>
        <taxon>Arachnida</taxon>
        <taxon>Acari</taxon>
        <taxon>Parasitiformes</taxon>
        <taxon>Mesostigmata</taxon>
        <taxon>Gamasina</taxon>
        <taxon>Dermanyssoidea</taxon>
        <taxon>Laelapidae</taxon>
        <taxon>Tropilaelaps</taxon>
    </lineage>
</organism>
<keyword evidence="4" id="KW-0819">tRNA processing</keyword>
<evidence type="ECO:0000259" key="7">
    <source>
        <dbReference type="SMART" id="SM01144"/>
    </source>
</evidence>
<comment type="caution">
    <text evidence="8">The sequence shown here is derived from an EMBL/GenBank/DDBJ whole genome shotgun (WGS) entry which is preliminary data.</text>
</comment>
<feature type="domain" description="DTW" evidence="7">
    <location>
        <begin position="56"/>
        <end position="185"/>
    </location>
</feature>
<keyword evidence="3" id="KW-0949">S-adenosyl-L-methionine</keyword>
<evidence type="ECO:0000256" key="1">
    <source>
        <dbReference type="ARBA" id="ARBA00012386"/>
    </source>
</evidence>
<dbReference type="SMART" id="SM01144">
    <property type="entry name" value="DTW"/>
    <property type="match status" value="1"/>
</dbReference>
<protein>
    <recommendedName>
        <fullName evidence="1">tRNA-uridine aminocarboxypropyltransferase</fullName>
        <ecNumber evidence="1">2.5.1.25</ecNumber>
    </recommendedName>
</protein>
<dbReference type="FunCoup" id="A0A1V9XWC1">
    <property type="interactions" value="404"/>
</dbReference>
<evidence type="ECO:0000256" key="2">
    <source>
        <dbReference type="ARBA" id="ARBA00022679"/>
    </source>
</evidence>
<evidence type="ECO:0000256" key="3">
    <source>
        <dbReference type="ARBA" id="ARBA00022691"/>
    </source>
</evidence>
<evidence type="ECO:0000256" key="5">
    <source>
        <dbReference type="ARBA" id="ARBA00034489"/>
    </source>
</evidence>
<dbReference type="Pfam" id="PF03942">
    <property type="entry name" value="DTW"/>
    <property type="match status" value="1"/>
</dbReference>
<reference evidence="8 9" key="1">
    <citation type="journal article" date="2017" name="Gigascience">
        <title>Draft genome of the honey bee ectoparasitic mite, Tropilaelaps mercedesae, is shaped by the parasitic life history.</title>
        <authorList>
            <person name="Dong X."/>
            <person name="Armstrong S.D."/>
            <person name="Xia D."/>
            <person name="Makepeace B.L."/>
            <person name="Darby A.C."/>
            <person name="Kadowaki T."/>
        </authorList>
    </citation>
    <scope>NUCLEOTIDE SEQUENCE [LARGE SCALE GENOMIC DNA]</scope>
    <source>
        <strain evidence="8">Wuxi-XJTLU</strain>
    </source>
</reference>
<dbReference type="OrthoDB" id="408541at2759"/>
<dbReference type="GO" id="GO:0008033">
    <property type="term" value="P:tRNA processing"/>
    <property type="evidence" value="ECO:0007669"/>
    <property type="project" value="UniProtKB-KW"/>
</dbReference>
<sequence>MESSLVAVAVPVSTILTGTECAISSTSSQTSDEEDLGGAFSNLGLIEPGECISHVKRNICPRCKRPAPVCWCRHLPIEKISTATRVIILQHPNEVKRNVRTAPMLEVALSNCFVIRGRHFGRHSLMREVYANESHTFVLYPSSDAIDVEDLPTGEGFNLIVIDGTWNQAKSLYFGNKELHSLKKVFF</sequence>
<dbReference type="InterPro" id="IPR039262">
    <property type="entry name" value="DTWD2/TAPT"/>
</dbReference>
<evidence type="ECO:0000256" key="4">
    <source>
        <dbReference type="ARBA" id="ARBA00022694"/>
    </source>
</evidence>
<dbReference type="GO" id="GO:0016432">
    <property type="term" value="F:tRNA-uridine aminocarboxypropyltransferase activity"/>
    <property type="evidence" value="ECO:0007669"/>
    <property type="project" value="UniProtKB-EC"/>
</dbReference>
<comment type="catalytic activity">
    <reaction evidence="6">
        <text>a uridine in tRNA + S-adenosyl-L-methionine = a 3-[(3S)-3-amino-3-carboxypropyl]uridine in tRNA + S-methyl-5'-thioadenosine + H(+)</text>
        <dbReference type="Rhea" id="RHEA:62432"/>
        <dbReference type="Rhea" id="RHEA-COMP:13339"/>
        <dbReference type="Rhea" id="RHEA-COMP:16092"/>
        <dbReference type="ChEBI" id="CHEBI:15378"/>
        <dbReference type="ChEBI" id="CHEBI:17509"/>
        <dbReference type="ChEBI" id="CHEBI:59789"/>
        <dbReference type="ChEBI" id="CHEBI:65315"/>
        <dbReference type="ChEBI" id="CHEBI:82930"/>
        <dbReference type="EC" id="2.5.1.25"/>
    </reaction>
</comment>
<dbReference type="AlphaFoldDB" id="A0A1V9XWC1"/>
<keyword evidence="9" id="KW-1185">Reference proteome</keyword>
<evidence type="ECO:0000256" key="6">
    <source>
        <dbReference type="ARBA" id="ARBA00048718"/>
    </source>
</evidence>
<evidence type="ECO:0000313" key="8">
    <source>
        <dbReference type="EMBL" id="OQR77796.1"/>
    </source>
</evidence>
<dbReference type="PANTHER" id="PTHR21392:SF0">
    <property type="entry name" value="TRNA-URIDINE AMINOCARBOXYPROPYLTRANSFERASE 2"/>
    <property type="match status" value="1"/>
</dbReference>
<proteinExistence type="inferred from homology"/>
<name>A0A1V9XWC1_9ACAR</name>
<comment type="similarity">
    <text evidence="5">Belongs to the TDD superfamily. DTWD2 family.</text>
</comment>
<evidence type="ECO:0000313" key="9">
    <source>
        <dbReference type="Proteomes" id="UP000192247"/>
    </source>
</evidence>
<gene>
    <name evidence="8" type="ORF">BIW11_06835</name>
</gene>
<dbReference type="EMBL" id="MNPL01003057">
    <property type="protein sequence ID" value="OQR77796.1"/>
    <property type="molecule type" value="Genomic_DNA"/>
</dbReference>
<dbReference type="STRING" id="418985.A0A1V9XWC1"/>
<dbReference type="InterPro" id="IPR005636">
    <property type="entry name" value="DTW"/>
</dbReference>
<dbReference type="Proteomes" id="UP000192247">
    <property type="component" value="Unassembled WGS sequence"/>
</dbReference>